<reference evidence="13 14" key="1">
    <citation type="submission" date="2021-10" db="EMBL/GenBank/DDBJ databases">
        <title>Draft genome of Aestuariibacter halophilus JC2043.</title>
        <authorList>
            <person name="Emsley S.A."/>
            <person name="Pfannmuller K.M."/>
            <person name="Ushijima B."/>
            <person name="Saw J.H."/>
            <person name="Videau P."/>
        </authorList>
    </citation>
    <scope>NUCLEOTIDE SEQUENCE [LARGE SCALE GENOMIC DNA]</scope>
    <source>
        <strain evidence="13 14">JC2043</strain>
    </source>
</reference>
<dbReference type="EMBL" id="JAJEWP010000001">
    <property type="protein sequence ID" value="MCC2615253.1"/>
    <property type="molecule type" value="Genomic_DNA"/>
</dbReference>
<keyword evidence="9" id="KW-0902">Two-component regulatory system</keyword>
<evidence type="ECO:0000256" key="7">
    <source>
        <dbReference type="ARBA" id="ARBA00022777"/>
    </source>
</evidence>
<keyword evidence="6" id="KW-0812">Transmembrane</keyword>
<dbReference type="Gene3D" id="3.30.565.10">
    <property type="entry name" value="Histidine kinase-like ATPase, C-terminal domain"/>
    <property type="match status" value="1"/>
</dbReference>
<comment type="subcellular location">
    <subcellularLocation>
        <location evidence="2">Membrane</location>
    </subcellularLocation>
</comment>
<evidence type="ECO:0000313" key="13">
    <source>
        <dbReference type="EMBL" id="MCC2615253.1"/>
    </source>
</evidence>
<dbReference type="InterPro" id="IPR005467">
    <property type="entry name" value="His_kinase_dom"/>
</dbReference>
<evidence type="ECO:0000256" key="8">
    <source>
        <dbReference type="ARBA" id="ARBA00022989"/>
    </source>
</evidence>
<comment type="catalytic activity">
    <reaction evidence="1">
        <text>ATP + protein L-histidine = ADP + protein N-phospho-L-histidine.</text>
        <dbReference type="EC" id="2.7.13.3"/>
    </reaction>
</comment>
<protein>
    <recommendedName>
        <fullName evidence="3">histidine kinase</fullName>
        <ecNumber evidence="3">2.7.13.3</ecNumber>
    </recommendedName>
</protein>
<sequence>MTRLSLRLRSFLAATLALLLFIPLTAITLQQGFTNSLVQSMQQQLRIQNLNLIAEFDMQEDQGQMPELLFDEQLNIPGSGVYGFIMTAGTPTWRSLSALNITTQALTGLPQPTVGEELFVEDFDLGSPHFLYAYTAEFPTEDGYQPVYFYVIHGKQTFEAEVDAFSNTLRNWLGLIAVLLLGVLLLSLNTAMRPIRDLIEQINHAERGEKQHIDADYPPELERLKNSINHLLQTEREQRSRYKNSLSDLAHSLKTPLAVLHGQQDLPDSASEPLRQIDRIIQRQLKRAASSGSGRWDTAVAVKPIVEKLKRAMLKVYAEKSLTIETTVDDDARFVGDETDLLELLGNLLDNACKAARQRIIVRAIAKPDGLHIWVEDDGPGIPKQHRDAMLTRGQRLDSYQDGQGIGMAVVSDLLTAYQAQMSISDASLGGAQFHLLFPSN</sequence>
<evidence type="ECO:0000256" key="1">
    <source>
        <dbReference type="ARBA" id="ARBA00000085"/>
    </source>
</evidence>
<keyword evidence="7" id="KW-0418">Kinase</keyword>
<dbReference type="RefSeq" id="WP_229157160.1">
    <property type="nucleotide sequence ID" value="NZ_JAJEWP010000001.1"/>
</dbReference>
<evidence type="ECO:0000256" key="9">
    <source>
        <dbReference type="ARBA" id="ARBA00023012"/>
    </source>
</evidence>
<evidence type="ECO:0000259" key="12">
    <source>
        <dbReference type="PROSITE" id="PS50885"/>
    </source>
</evidence>
<dbReference type="EC" id="2.7.13.3" evidence="3"/>
<accession>A0ABS8G3Z4</accession>
<name>A0ABS8G3Z4_9ALTE</name>
<dbReference type="InterPro" id="IPR004358">
    <property type="entry name" value="Sig_transdc_His_kin-like_C"/>
</dbReference>
<evidence type="ECO:0000256" key="5">
    <source>
        <dbReference type="ARBA" id="ARBA00022679"/>
    </source>
</evidence>
<evidence type="ECO:0000256" key="3">
    <source>
        <dbReference type="ARBA" id="ARBA00012438"/>
    </source>
</evidence>
<feature type="domain" description="Histidine kinase" evidence="11">
    <location>
        <begin position="248"/>
        <end position="441"/>
    </location>
</feature>
<evidence type="ECO:0000256" key="2">
    <source>
        <dbReference type="ARBA" id="ARBA00004370"/>
    </source>
</evidence>
<dbReference type="Pfam" id="PF02518">
    <property type="entry name" value="HATPase_c"/>
    <property type="match status" value="1"/>
</dbReference>
<evidence type="ECO:0000259" key="11">
    <source>
        <dbReference type="PROSITE" id="PS50109"/>
    </source>
</evidence>
<comment type="caution">
    <text evidence="13">The sequence shown here is derived from an EMBL/GenBank/DDBJ whole genome shotgun (WGS) entry which is preliminary data.</text>
</comment>
<keyword evidence="4" id="KW-0597">Phosphoprotein</keyword>
<evidence type="ECO:0000256" key="4">
    <source>
        <dbReference type="ARBA" id="ARBA00022553"/>
    </source>
</evidence>
<evidence type="ECO:0000313" key="14">
    <source>
        <dbReference type="Proteomes" id="UP001520878"/>
    </source>
</evidence>
<keyword evidence="5" id="KW-0808">Transferase</keyword>
<keyword evidence="10" id="KW-0472">Membrane</keyword>
<dbReference type="InterPro" id="IPR003594">
    <property type="entry name" value="HATPase_dom"/>
</dbReference>
<dbReference type="InterPro" id="IPR036890">
    <property type="entry name" value="HATPase_C_sf"/>
</dbReference>
<dbReference type="PRINTS" id="PR00344">
    <property type="entry name" value="BCTRLSENSOR"/>
</dbReference>
<dbReference type="PANTHER" id="PTHR45436:SF4">
    <property type="entry name" value="SENSOR PROTEIN PHOQ"/>
    <property type="match status" value="1"/>
</dbReference>
<dbReference type="InterPro" id="IPR003660">
    <property type="entry name" value="HAMP_dom"/>
</dbReference>
<evidence type="ECO:0000256" key="6">
    <source>
        <dbReference type="ARBA" id="ARBA00022692"/>
    </source>
</evidence>
<evidence type="ECO:0000256" key="10">
    <source>
        <dbReference type="ARBA" id="ARBA00023136"/>
    </source>
</evidence>
<keyword evidence="14" id="KW-1185">Reference proteome</keyword>
<dbReference type="PROSITE" id="PS50109">
    <property type="entry name" value="HIS_KIN"/>
    <property type="match status" value="1"/>
</dbReference>
<dbReference type="PROSITE" id="PS50885">
    <property type="entry name" value="HAMP"/>
    <property type="match status" value="1"/>
</dbReference>
<gene>
    <name evidence="13" type="ORF">LJ739_03245</name>
</gene>
<dbReference type="Proteomes" id="UP001520878">
    <property type="component" value="Unassembled WGS sequence"/>
</dbReference>
<dbReference type="InterPro" id="IPR050428">
    <property type="entry name" value="TCS_sensor_his_kinase"/>
</dbReference>
<dbReference type="SMART" id="SM00387">
    <property type="entry name" value="HATPase_c"/>
    <property type="match status" value="1"/>
</dbReference>
<feature type="domain" description="HAMP" evidence="12">
    <location>
        <begin position="189"/>
        <end position="240"/>
    </location>
</feature>
<dbReference type="Gene3D" id="1.10.287.130">
    <property type="match status" value="1"/>
</dbReference>
<organism evidence="13 14">
    <name type="scientific">Fluctibacter halophilus</name>
    <dbReference type="NCBI Taxonomy" id="226011"/>
    <lineage>
        <taxon>Bacteria</taxon>
        <taxon>Pseudomonadati</taxon>
        <taxon>Pseudomonadota</taxon>
        <taxon>Gammaproteobacteria</taxon>
        <taxon>Alteromonadales</taxon>
        <taxon>Alteromonadaceae</taxon>
        <taxon>Fluctibacter</taxon>
    </lineage>
</organism>
<dbReference type="SUPFAM" id="SSF55874">
    <property type="entry name" value="ATPase domain of HSP90 chaperone/DNA topoisomerase II/histidine kinase"/>
    <property type="match status" value="1"/>
</dbReference>
<proteinExistence type="predicted"/>
<keyword evidence="8" id="KW-1133">Transmembrane helix</keyword>
<dbReference type="PANTHER" id="PTHR45436">
    <property type="entry name" value="SENSOR HISTIDINE KINASE YKOH"/>
    <property type="match status" value="1"/>
</dbReference>